<accession>A0A7J8RJK7</accession>
<comment type="caution">
    <text evidence="2">The sequence shown here is derived from an EMBL/GenBank/DDBJ whole genome shotgun (WGS) entry which is preliminary data.</text>
</comment>
<gene>
    <name evidence="2" type="ORF">Godav_014124</name>
</gene>
<evidence type="ECO:0000313" key="3">
    <source>
        <dbReference type="Proteomes" id="UP000593561"/>
    </source>
</evidence>
<protein>
    <submittedName>
        <fullName evidence="2">Uncharacterized protein</fullName>
    </submittedName>
</protein>
<feature type="non-terminal residue" evidence="2">
    <location>
        <position position="30"/>
    </location>
</feature>
<sequence>GNKTHPIKKKINSTVVEKRNKVPAEEQRTS</sequence>
<feature type="region of interest" description="Disordered" evidence="1">
    <location>
        <begin position="1"/>
        <end position="30"/>
    </location>
</feature>
<keyword evidence="3" id="KW-1185">Reference proteome</keyword>
<dbReference type="AlphaFoldDB" id="A0A7J8RJK7"/>
<organism evidence="2 3">
    <name type="scientific">Gossypium davidsonii</name>
    <name type="common">Davidson's cotton</name>
    <name type="synonym">Gossypium klotzschianum subsp. davidsonii</name>
    <dbReference type="NCBI Taxonomy" id="34287"/>
    <lineage>
        <taxon>Eukaryota</taxon>
        <taxon>Viridiplantae</taxon>
        <taxon>Streptophyta</taxon>
        <taxon>Embryophyta</taxon>
        <taxon>Tracheophyta</taxon>
        <taxon>Spermatophyta</taxon>
        <taxon>Magnoliopsida</taxon>
        <taxon>eudicotyledons</taxon>
        <taxon>Gunneridae</taxon>
        <taxon>Pentapetalae</taxon>
        <taxon>rosids</taxon>
        <taxon>malvids</taxon>
        <taxon>Malvales</taxon>
        <taxon>Malvaceae</taxon>
        <taxon>Malvoideae</taxon>
        <taxon>Gossypium</taxon>
    </lineage>
</organism>
<dbReference type="EMBL" id="JABFAC010000005">
    <property type="protein sequence ID" value="MBA0613753.1"/>
    <property type="molecule type" value="Genomic_DNA"/>
</dbReference>
<proteinExistence type="predicted"/>
<feature type="compositionally biased region" description="Basic and acidic residues" evidence="1">
    <location>
        <begin position="16"/>
        <end position="30"/>
    </location>
</feature>
<feature type="non-terminal residue" evidence="2">
    <location>
        <position position="1"/>
    </location>
</feature>
<dbReference type="Proteomes" id="UP000593561">
    <property type="component" value="Unassembled WGS sequence"/>
</dbReference>
<reference evidence="2 3" key="1">
    <citation type="journal article" date="2019" name="Genome Biol. Evol.">
        <title>Insights into the evolution of the New World diploid cottons (Gossypium, subgenus Houzingenia) based on genome sequencing.</title>
        <authorList>
            <person name="Grover C.E."/>
            <person name="Arick M.A. 2nd"/>
            <person name="Thrash A."/>
            <person name="Conover J.L."/>
            <person name="Sanders W.S."/>
            <person name="Peterson D.G."/>
            <person name="Frelichowski J.E."/>
            <person name="Scheffler J.A."/>
            <person name="Scheffler B.E."/>
            <person name="Wendel J.F."/>
        </authorList>
    </citation>
    <scope>NUCLEOTIDE SEQUENCE [LARGE SCALE GENOMIC DNA]</scope>
    <source>
        <strain evidence="2">27</strain>
        <tissue evidence="2">Leaf</tissue>
    </source>
</reference>
<feature type="compositionally biased region" description="Basic residues" evidence="1">
    <location>
        <begin position="1"/>
        <end position="11"/>
    </location>
</feature>
<evidence type="ECO:0000256" key="1">
    <source>
        <dbReference type="SAM" id="MobiDB-lite"/>
    </source>
</evidence>
<evidence type="ECO:0000313" key="2">
    <source>
        <dbReference type="EMBL" id="MBA0613753.1"/>
    </source>
</evidence>
<name>A0A7J8RJK7_GOSDV</name>